<dbReference type="AlphaFoldDB" id="A0A0R1ZL58"/>
<gene>
    <name evidence="1" type="ORF">FC18_GL001066</name>
</gene>
<evidence type="ECO:0000313" key="2">
    <source>
        <dbReference type="Proteomes" id="UP000051679"/>
    </source>
</evidence>
<sequence length="61" mass="7183">MTEVDTSFKQLFHAQYRHDKSSIIWFFSSRRLHLAERLSRAPILQSVANVCCAFHTLSHYT</sequence>
<evidence type="ECO:0000313" key="1">
    <source>
        <dbReference type="EMBL" id="KRM55693.1"/>
    </source>
</evidence>
<comment type="caution">
    <text evidence="1">The sequence shown here is derived from an EMBL/GenBank/DDBJ whole genome shotgun (WGS) entry which is preliminary data.</text>
</comment>
<accession>A0A0R1ZL58</accession>
<organism evidence="1 2">
    <name type="scientific">Lacticaseibacillus sharpeae JCM 1186 = DSM 20505</name>
    <dbReference type="NCBI Taxonomy" id="1291052"/>
    <lineage>
        <taxon>Bacteria</taxon>
        <taxon>Bacillati</taxon>
        <taxon>Bacillota</taxon>
        <taxon>Bacilli</taxon>
        <taxon>Lactobacillales</taxon>
        <taxon>Lactobacillaceae</taxon>
        <taxon>Lacticaseibacillus</taxon>
    </lineage>
</organism>
<name>A0A0R1ZL58_9LACO</name>
<keyword evidence="2" id="KW-1185">Reference proteome</keyword>
<proteinExistence type="predicted"/>
<reference evidence="1 2" key="1">
    <citation type="journal article" date="2015" name="Genome Announc.">
        <title>Expanding the biotechnology potential of lactobacilli through comparative genomics of 213 strains and associated genera.</title>
        <authorList>
            <person name="Sun Z."/>
            <person name="Harris H.M."/>
            <person name="McCann A."/>
            <person name="Guo C."/>
            <person name="Argimon S."/>
            <person name="Zhang W."/>
            <person name="Yang X."/>
            <person name="Jeffery I.B."/>
            <person name="Cooney J.C."/>
            <person name="Kagawa T.F."/>
            <person name="Liu W."/>
            <person name="Song Y."/>
            <person name="Salvetti E."/>
            <person name="Wrobel A."/>
            <person name="Rasinkangas P."/>
            <person name="Parkhill J."/>
            <person name="Rea M.C."/>
            <person name="O'Sullivan O."/>
            <person name="Ritari J."/>
            <person name="Douillard F.P."/>
            <person name="Paul Ross R."/>
            <person name="Yang R."/>
            <person name="Briner A.E."/>
            <person name="Felis G.E."/>
            <person name="de Vos W.M."/>
            <person name="Barrangou R."/>
            <person name="Klaenhammer T.R."/>
            <person name="Caufield P.W."/>
            <person name="Cui Y."/>
            <person name="Zhang H."/>
            <person name="O'Toole P.W."/>
        </authorList>
    </citation>
    <scope>NUCLEOTIDE SEQUENCE [LARGE SCALE GENOMIC DNA]</scope>
    <source>
        <strain evidence="1 2">DSM 20505</strain>
    </source>
</reference>
<protein>
    <submittedName>
        <fullName evidence="1">Uncharacterized protein</fullName>
    </submittedName>
</protein>
<dbReference type="Proteomes" id="UP000051679">
    <property type="component" value="Unassembled WGS sequence"/>
</dbReference>
<dbReference type="EMBL" id="AYYO01000014">
    <property type="protein sequence ID" value="KRM55693.1"/>
    <property type="molecule type" value="Genomic_DNA"/>
</dbReference>